<dbReference type="STRING" id="230819.A0A5C3L1F6"/>
<evidence type="ECO:0000313" key="2">
    <source>
        <dbReference type="EMBL" id="TFK26637.1"/>
    </source>
</evidence>
<feature type="compositionally biased region" description="Basic residues" evidence="1">
    <location>
        <begin position="235"/>
        <end position="250"/>
    </location>
</feature>
<name>A0A5C3L1F6_COPMA</name>
<gene>
    <name evidence="2" type="ORF">FA15DRAFT_262486</name>
</gene>
<feature type="compositionally biased region" description="Low complexity" evidence="1">
    <location>
        <begin position="192"/>
        <end position="203"/>
    </location>
</feature>
<organism evidence="2 3">
    <name type="scientific">Coprinopsis marcescibilis</name>
    <name type="common">Agaric fungus</name>
    <name type="synonym">Psathyrella marcescibilis</name>
    <dbReference type="NCBI Taxonomy" id="230819"/>
    <lineage>
        <taxon>Eukaryota</taxon>
        <taxon>Fungi</taxon>
        <taxon>Dikarya</taxon>
        <taxon>Basidiomycota</taxon>
        <taxon>Agaricomycotina</taxon>
        <taxon>Agaricomycetes</taxon>
        <taxon>Agaricomycetidae</taxon>
        <taxon>Agaricales</taxon>
        <taxon>Agaricineae</taxon>
        <taxon>Psathyrellaceae</taxon>
        <taxon>Coprinopsis</taxon>
    </lineage>
</organism>
<keyword evidence="3" id="KW-1185">Reference proteome</keyword>
<reference evidence="2 3" key="1">
    <citation type="journal article" date="2019" name="Nat. Ecol. Evol.">
        <title>Megaphylogeny resolves global patterns of mushroom evolution.</title>
        <authorList>
            <person name="Varga T."/>
            <person name="Krizsan K."/>
            <person name="Foldi C."/>
            <person name="Dima B."/>
            <person name="Sanchez-Garcia M."/>
            <person name="Sanchez-Ramirez S."/>
            <person name="Szollosi G.J."/>
            <person name="Szarkandi J.G."/>
            <person name="Papp V."/>
            <person name="Albert L."/>
            <person name="Andreopoulos W."/>
            <person name="Angelini C."/>
            <person name="Antonin V."/>
            <person name="Barry K.W."/>
            <person name="Bougher N.L."/>
            <person name="Buchanan P."/>
            <person name="Buyck B."/>
            <person name="Bense V."/>
            <person name="Catcheside P."/>
            <person name="Chovatia M."/>
            <person name="Cooper J."/>
            <person name="Damon W."/>
            <person name="Desjardin D."/>
            <person name="Finy P."/>
            <person name="Geml J."/>
            <person name="Haridas S."/>
            <person name="Hughes K."/>
            <person name="Justo A."/>
            <person name="Karasinski D."/>
            <person name="Kautmanova I."/>
            <person name="Kiss B."/>
            <person name="Kocsube S."/>
            <person name="Kotiranta H."/>
            <person name="LaButti K.M."/>
            <person name="Lechner B.E."/>
            <person name="Liimatainen K."/>
            <person name="Lipzen A."/>
            <person name="Lukacs Z."/>
            <person name="Mihaltcheva S."/>
            <person name="Morgado L.N."/>
            <person name="Niskanen T."/>
            <person name="Noordeloos M.E."/>
            <person name="Ohm R.A."/>
            <person name="Ortiz-Santana B."/>
            <person name="Ovrebo C."/>
            <person name="Racz N."/>
            <person name="Riley R."/>
            <person name="Savchenko A."/>
            <person name="Shiryaev A."/>
            <person name="Soop K."/>
            <person name="Spirin V."/>
            <person name="Szebenyi C."/>
            <person name="Tomsovsky M."/>
            <person name="Tulloss R.E."/>
            <person name="Uehling J."/>
            <person name="Grigoriev I.V."/>
            <person name="Vagvolgyi C."/>
            <person name="Papp T."/>
            <person name="Martin F.M."/>
            <person name="Miettinen O."/>
            <person name="Hibbett D.S."/>
            <person name="Nagy L.G."/>
        </authorList>
    </citation>
    <scope>NUCLEOTIDE SEQUENCE [LARGE SCALE GENOMIC DNA]</scope>
    <source>
        <strain evidence="2 3">CBS 121175</strain>
    </source>
</reference>
<evidence type="ECO:0000256" key="1">
    <source>
        <dbReference type="SAM" id="MobiDB-lite"/>
    </source>
</evidence>
<dbReference type="Proteomes" id="UP000307440">
    <property type="component" value="Unassembled WGS sequence"/>
</dbReference>
<feature type="region of interest" description="Disordered" evidence="1">
    <location>
        <begin position="88"/>
        <end position="126"/>
    </location>
</feature>
<sequence>MSLRLSKCSDYLAGLKSITPAMSQTGFKRESSPVEPATPSGPLSVLLIISAKALSSVGFGMSVLAIWLRWMLPDAMLLNIAQASTSEVSRVTIPQKAPKVRSSARSSSKPHPNPPTPIRRKSAPVTVNPVPILDNHREMHPSQPSHRRVYFADTKQPLLRRNTSPAENPRVLADETPSPPPANVLTPVITESPLSSPVSLTTSYATSTTHDAAATIDTEPEPDTDKASIGSSTPRTRKLRLSFTLKHKRPSDKSRDSLDGATQGQLHHPSCVPDCSSLYRIYYKTKETPHPRPRCLVQHKKKQFNASHHHHYNCS</sequence>
<accession>A0A5C3L1F6</accession>
<dbReference type="EMBL" id="ML210172">
    <property type="protein sequence ID" value="TFK26637.1"/>
    <property type="molecule type" value="Genomic_DNA"/>
</dbReference>
<proteinExistence type="predicted"/>
<dbReference type="OrthoDB" id="3062721at2759"/>
<protein>
    <submittedName>
        <fullName evidence="2">Uncharacterized protein</fullName>
    </submittedName>
</protein>
<dbReference type="AlphaFoldDB" id="A0A5C3L1F6"/>
<feature type="region of interest" description="Disordered" evidence="1">
    <location>
        <begin position="154"/>
        <end position="269"/>
    </location>
</feature>
<evidence type="ECO:0000313" key="3">
    <source>
        <dbReference type="Proteomes" id="UP000307440"/>
    </source>
</evidence>